<reference evidence="2" key="1">
    <citation type="submission" date="2017-12" db="EMBL/GenBank/DDBJ databases">
        <authorList>
            <person name="Thomas-White K."/>
            <person name="Wolfe A.J."/>
        </authorList>
    </citation>
    <scope>NUCLEOTIDE SEQUENCE</scope>
    <source>
        <strain evidence="2">UMB0763</strain>
    </source>
</reference>
<keyword evidence="1" id="KW-1133">Transmembrane helix</keyword>
<evidence type="ECO:0000313" key="3">
    <source>
        <dbReference type="Proteomes" id="UP000234560"/>
    </source>
</evidence>
<dbReference type="Proteomes" id="UP000234560">
    <property type="component" value="Chromosome"/>
</dbReference>
<feature type="transmembrane region" description="Helical" evidence="1">
    <location>
        <begin position="21"/>
        <end position="45"/>
    </location>
</feature>
<evidence type="ECO:0000256" key="1">
    <source>
        <dbReference type="SAM" id="Phobius"/>
    </source>
</evidence>
<feature type="transmembrane region" description="Helical" evidence="1">
    <location>
        <begin position="97"/>
        <end position="119"/>
    </location>
</feature>
<evidence type="ECO:0000313" key="2">
    <source>
        <dbReference type="EMBL" id="WOT03016.1"/>
    </source>
</evidence>
<feature type="transmembrane region" description="Helical" evidence="1">
    <location>
        <begin position="65"/>
        <end position="85"/>
    </location>
</feature>
<reference evidence="2" key="2">
    <citation type="submission" date="2023-10" db="EMBL/GenBank/DDBJ databases">
        <authorList>
            <person name="Choi B."/>
        </authorList>
    </citation>
    <scope>NUCLEOTIDE SEQUENCE</scope>
    <source>
        <strain evidence="2">UMB0763</strain>
    </source>
</reference>
<dbReference type="RefSeq" id="WP_101678321.1">
    <property type="nucleotide sequence ID" value="NZ_CAMIHY010000110.1"/>
</dbReference>
<sequence>MTTTRMATRPTPRLVLGDLSGITAASLVLSGLVGVAWGFCAPRATVRTLGEGSFIPPADYGAHDFPLYIAYLLIVIIGGAVIGWAVSRVSSTLVGQLVAVVVGVVSAVTVLAAGHVVAYQLSDRAALLGPEGVEVAVRSAVDVGTAFLWAPLAAATAWLWGISRAPSDPEE</sequence>
<protein>
    <recommendedName>
        <fullName evidence="4">DUF2567 domain-containing protein</fullName>
    </recommendedName>
</protein>
<dbReference type="AlphaFoldDB" id="A0AAF0YWV1"/>
<accession>A0AAF0YWV1</accession>
<keyword evidence="1" id="KW-0812">Transmembrane</keyword>
<name>A0AAF0YWV1_9CORY</name>
<feature type="transmembrane region" description="Helical" evidence="1">
    <location>
        <begin position="139"/>
        <end position="160"/>
    </location>
</feature>
<keyword evidence="1" id="KW-0472">Membrane</keyword>
<gene>
    <name evidence="2" type="ORF">CYJ47_04390</name>
</gene>
<organism evidence="2 3">
    <name type="scientific">Corynebacterium pyruviciproducens</name>
    <dbReference type="NCBI Taxonomy" id="598660"/>
    <lineage>
        <taxon>Bacteria</taxon>
        <taxon>Bacillati</taxon>
        <taxon>Actinomycetota</taxon>
        <taxon>Actinomycetes</taxon>
        <taxon>Mycobacteriales</taxon>
        <taxon>Corynebacteriaceae</taxon>
        <taxon>Corynebacterium</taxon>
    </lineage>
</organism>
<evidence type="ECO:0008006" key="4">
    <source>
        <dbReference type="Google" id="ProtNLM"/>
    </source>
</evidence>
<dbReference type="EMBL" id="CP136958">
    <property type="protein sequence ID" value="WOT03016.1"/>
    <property type="molecule type" value="Genomic_DNA"/>
</dbReference>
<proteinExistence type="predicted"/>
<dbReference type="KEGG" id="cpyr:CYJ47_04390"/>